<dbReference type="InterPro" id="IPR012340">
    <property type="entry name" value="NA-bd_OB-fold"/>
</dbReference>
<dbReference type="PANTHER" id="PTHR33962:SF1">
    <property type="entry name" value="RECQ-MEDIATED GENOME INSTABILITY PROTEIN 2"/>
    <property type="match status" value="1"/>
</dbReference>
<dbReference type="Pfam" id="PF16100">
    <property type="entry name" value="RMI2"/>
    <property type="match status" value="1"/>
</dbReference>
<organism evidence="1 2">
    <name type="scientific">Digitaria exilis</name>
    <dbReference type="NCBI Taxonomy" id="1010633"/>
    <lineage>
        <taxon>Eukaryota</taxon>
        <taxon>Viridiplantae</taxon>
        <taxon>Streptophyta</taxon>
        <taxon>Embryophyta</taxon>
        <taxon>Tracheophyta</taxon>
        <taxon>Spermatophyta</taxon>
        <taxon>Magnoliopsida</taxon>
        <taxon>Liliopsida</taxon>
        <taxon>Poales</taxon>
        <taxon>Poaceae</taxon>
        <taxon>PACMAD clade</taxon>
        <taxon>Panicoideae</taxon>
        <taxon>Panicodae</taxon>
        <taxon>Paniceae</taxon>
        <taxon>Anthephorinae</taxon>
        <taxon>Digitaria</taxon>
    </lineage>
</organism>
<accession>A0A835FBL7</accession>
<keyword evidence="2" id="KW-1185">Reference proteome</keyword>
<dbReference type="AlphaFoldDB" id="A0A835FBL7"/>
<protein>
    <recommendedName>
        <fullName evidence="3">RecQ-mediated genome instability protein 2</fullName>
    </recommendedName>
</protein>
<reference evidence="1" key="1">
    <citation type="submission" date="2020-07" db="EMBL/GenBank/DDBJ databases">
        <title>Genome sequence and genetic diversity analysis of an under-domesticated orphan crop, white fonio (Digitaria exilis).</title>
        <authorList>
            <person name="Bennetzen J.L."/>
            <person name="Chen S."/>
            <person name="Ma X."/>
            <person name="Wang X."/>
            <person name="Yssel A.E.J."/>
            <person name="Chaluvadi S.R."/>
            <person name="Johnson M."/>
            <person name="Gangashetty P."/>
            <person name="Hamidou F."/>
            <person name="Sanogo M.D."/>
            <person name="Zwaenepoel A."/>
            <person name="Wallace J."/>
            <person name="Van De Peer Y."/>
            <person name="Van Deynze A."/>
        </authorList>
    </citation>
    <scope>NUCLEOTIDE SEQUENCE</scope>
    <source>
        <tissue evidence="1">Leaves</tissue>
    </source>
</reference>
<dbReference type="GO" id="GO:0033045">
    <property type="term" value="P:regulation of sister chromatid segregation"/>
    <property type="evidence" value="ECO:0007669"/>
    <property type="project" value="TreeGrafter"/>
</dbReference>
<name>A0A835FBL7_9POAL</name>
<sequence>MDYSLAAMKIYGSQLAFSTEAPHSEGSSTAHMLFGIRFQRVWLQGVLLSVKYEETGEGRLLLDDGTSVVELFVLPREAEGRPWRAGMYVMVIGAYIATGCKDNYPAIKVHKVVDLSAQPDREAMWYLEVAEAYNIFYAPFAAANPTPHKHLTFNRC</sequence>
<evidence type="ECO:0000313" key="1">
    <source>
        <dbReference type="EMBL" id="KAF8733881.1"/>
    </source>
</evidence>
<dbReference type="PANTHER" id="PTHR33962">
    <property type="entry name" value="RECQ-MEDIATED GENOME INSTABILITY PROTEIN 2 RMI2"/>
    <property type="match status" value="1"/>
</dbReference>
<comment type="caution">
    <text evidence="1">The sequence shown here is derived from an EMBL/GenBank/DDBJ whole genome shotgun (WGS) entry which is preliminary data.</text>
</comment>
<dbReference type="OrthoDB" id="59690at2759"/>
<dbReference type="GO" id="GO:2000042">
    <property type="term" value="P:negative regulation of double-strand break repair via homologous recombination"/>
    <property type="evidence" value="ECO:0007669"/>
    <property type="project" value="TreeGrafter"/>
</dbReference>
<proteinExistence type="predicted"/>
<dbReference type="GO" id="GO:0043007">
    <property type="term" value="P:maintenance of rDNA"/>
    <property type="evidence" value="ECO:0007669"/>
    <property type="project" value="TreeGrafter"/>
</dbReference>
<dbReference type="EMBL" id="JACEFO010001597">
    <property type="protein sequence ID" value="KAF8733881.1"/>
    <property type="molecule type" value="Genomic_DNA"/>
</dbReference>
<dbReference type="GO" id="GO:0005829">
    <property type="term" value="C:cytosol"/>
    <property type="evidence" value="ECO:0007669"/>
    <property type="project" value="TreeGrafter"/>
</dbReference>
<dbReference type="Proteomes" id="UP000636709">
    <property type="component" value="Unassembled WGS sequence"/>
</dbReference>
<dbReference type="GO" id="GO:0016607">
    <property type="term" value="C:nuclear speck"/>
    <property type="evidence" value="ECO:0007669"/>
    <property type="project" value="TreeGrafter"/>
</dbReference>
<dbReference type="GO" id="GO:0006281">
    <property type="term" value="P:DNA repair"/>
    <property type="evidence" value="ECO:0007669"/>
    <property type="project" value="TreeGrafter"/>
</dbReference>
<dbReference type="Gene3D" id="2.40.50.140">
    <property type="entry name" value="Nucleic acid-binding proteins"/>
    <property type="match status" value="1"/>
</dbReference>
<dbReference type="InterPro" id="IPR032245">
    <property type="entry name" value="RMI2"/>
</dbReference>
<gene>
    <name evidence="1" type="ORF">HU200_014734</name>
</gene>
<evidence type="ECO:0008006" key="3">
    <source>
        <dbReference type="Google" id="ProtNLM"/>
    </source>
</evidence>
<dbReference type="FunFam" id="2.40.50.140:FF:000345">
    <property type="entry name" value="RecQ-mediated genome instability-like protein"/>
    <property type="match status" value="1"/>
</dbReference>
<evidence type="ECO:0000313" key="2">
    <source>
        <dbReference type="Proteomes" id="UP000636709"/>
    </source>
</evidence>